<feature type="compositionally biased region" description="Polar residues" evidence="6">
    <location>
        <begin position="211"/>
        <end position="221"/>
    </location>
</feature>
<feature type="compositionally biased region" description="Polar residues" evidence="6">
    <location>
        <begin position="363"/>
        <end position="373"/>
    </location>
</feature>
<keyword evidence="9" id="KW-1185">Reference proteome</keyword>
<feature type="region of interest" description="Disordered" evidence="6">
    <location>
        <begin position="1219"/>
        <end position="1244"/>
    </location>
</feature>
<dbReference type="GO" id="GO:0019230">
    <property type="term" value="P:proprioception"/>
    <property type="evidence" value="ECO:0007669"/>
    <property type="project" value="TreeGrafter"/>
</dbReference>
<sequence>MALKFKYKDENGILQIDMSTTSPRPDTLTDPKFDTINNRFGQYDIFGGKYDLDGGEAPHSLFRSRYNSVEEELANTPYAFASRQSVQLNSVKLESPSRDLEDDRFFRCDDSFTVTRLSDVQDRYFDLSRDVCGDGAFRVLADLRAAKPASALPLVPTAKRKREKSFAILTETPSASRPSSPRSLPVDLRQERVSPFKGRGFREETSRHNTPKTSTCNSRASSPPRRRTNSLSKIDKMAQAATLPLPVQLTRPHSPRNFLKQNIEEVRELSELNREKHEAEAEKKRIEEEEALLVEMGLLDKKSLRSRSSSRSNSPSKIKLRSRSNSPAAILHFENIPANSKEFINTDDGLAKPVTHRSRLRSVSRSQPQSNDGSPKHSKIPKRQNSVSPTRRDRSVSRRPLENGLNKNQRFISNSTSSIHETIRVGSQVHDKRAMSKSTQHLNISPAHIKGKPPISPGRGGPPPSNKTINAKRLSPIVGTPNKSPDDLKPSSAKTSTKPSPVPKKSVKTAGNTPVTSRLNSRQPSRAISRDPSPDKRTKTPASKTNQTKPISRTPRTKSPPKPAATTKPEPKKPMNRTNSVKSLTRTPSTKTLNEKPPILKKTNSKRDLVDKSSSSTKINEVGAKKDQIKDIKKRGSIKDKDGDKNKNEKVKTTTTETDEIQKQDNETQYDKHTNEKGELVIMTKKSVVSMTTAAITSQPLEVVTTVTNQLPAALEKAREKGIFERLSSKDSLVGKEEDKPKESVKTEPKEIKTETKDPHHGKDKEKEKNGDKRPPPKPAKSNHDRPLFTEDHIRLRPLQPPYDNPQVERVKQKIDDILKEPEISPENILTASAKSREAKNTFKSIAEKTKTDITEAKDEVSTKLTDIKDQVVKQNEKMVSEIRSEATKIVDSIITPVEEPTEVQKEKEQEKPKENEKEKEKEKEKVEIEIKNIQPIVMVVNEKKNNVTTEIVEKVNETLVKGDADVEVQSSNISTPPDDKMAVENKMTEDASDKSAQSNGGFPQSTSTTPKPPARTRKEVKKTQSNEETEHTDNADTPETTEPTKQPNLCQRLMGKCKTKCCPCCIKGVEENAEEEEMTDDAKEDKAKKMSIMDKINCCKKKKEEEETIRNLEEAAGKASIEFESETKRKPKLRDVLCGCCGRRRRVSDTSMPQNMEAMSPVVPLTPSVVGDTGCCGRRKSQVERRDSILSDRPPNSCCNMRLCRWVRGACRRRSEHSSSRRTSEFSKNKSLSPTLPPEDTRKKLDTSLVEHTSVMRGAIPVLPIALAYFCLFCNVIVPGLGTIFSGLFCLCFGIPRFGVHDGAKHRMGSFVINLLVGCGQLFTVLFCLVGWGWSIWWGVIMVKTARKYRKLKAEAALEEGEAQPPVTANNHTRA</sequence>
<feature type="compositionally biased region" description="Polar residues" evidence="6">
    <location>
        <begin position="511"/>
        <end position="526"/>
    </location>
</feature>
<dbReference type="Proteomes" id="UP000791440">
    <property type="component" value="Unassembled WGS sequence"/>
</dbReference>
<reference evidence="8" key="2">
    <citation type="submission" date="2020-12" db="EMBL/GenBank/DDBJ databases">
        <authorList>
            <person name="Kanost M."/>
        </authorList>
    </citation>
    <scope>NUCLEOTIDE SEQUENCE</scope>
</reference>
<comment type="caution">
    <text evidence="8">The sequence shown here is derived from an EMBL/GenBank/DDBJ whole genome shotgun (WGS) entry which is preliminary data.</text>
</comment>
<feature type="coiled-coil region" evidence="5">
    <location>
        <begin position="260"/>
        <end position="296"/>
    </location>
</feature>
<feature type="compositionally biased region" description="Polar residues" evidence="6">
    <location>
        <begin position="576"/>
        <end position="592"/>
    </location>
</feature>
<evidence type="ECO:0000256" key="5">
    <source>
        <dbReference type="SAM" id="Coils"/>
    </source>
</evidence>
<reference evidence="8" key="1">
    <citation type="journal article" date="2016" name="Insect Biochem. Mol. Biol.">
        <title>Multifaceted biological insights from a draft genome sequence of the tobacco hornworm moth, Manduca sexta.</title>
        <authorList>
            <person name="Kanost M.R."/>
            <person name="Arrese E.L."/>
            <person name="Cao X."/>
            <person name="Chen Y.R."/>
            <person name="Chellapilla S."/>
            <person name="Goldsmith M.R."/>
            <person name="Grosse-Wilde E."/>
            <person name="Heckel D.G."/>
            <person name="Herndon N."/>
            <person name="Jiang H."/>
            <person name="Papanicolaou A."/>
            <person name="Qu J."/>
            <person name="Soulages J.L."/>
            <person name="Vogel H."/>
            <person name="Walters J."/>
            <person name="Waterhouse R.M."/>
            <person name="Ahn S.J."/>
            <person name="Almeida F.C."/>
            <person name="An C."/>
            <person name="Aqrawi P."/>
            <person name="Bretschneider A."/>
            <person name="Bryant W.B."/>
            <person name="Bucks S."/>
            <person name="Chao H."/>
            <person name="Chevignon G."/>
            <person name="Christen J.M."/>
            <person name="Clarke D.F."/>
            <person name="Dittmer N.T."/>
            <person name="Ferguson L.C.F."/>
            <person name="Garavelou S."/>
            <person name="Gordon K.H.J."/>
            <person name="Gunaratna R.T."/>
            <person name="Han Y."/>
            <person name="Hauser F."/>
            <person name="He Y."/>
            <person name="Heidel-Fischer H."/>
            <person name="Hirsh A."/>
            <person name="Hu Y."/>
            <person name="Jiang H."/>
            <person name="Kalra D."/>
            <person name="Klinner C."/>
            <person name="Konig C."/>
            <person name="Kovar C."/>
            <person name="Kroll A.R."/>
            <person name="Kuwar S.S."/>
            <person name="Lee S.L."/>
            <person name="Lehman R."/>
            <person name="Li K."/>
            <person name="Li Z."/>
            <person name="Liang H."/>
            <person name="Lovelace S."/>
            <person name="Lu Z."/>
            <person name="Mansfield J.H."/>
            <person name="McCulloch K.J."/>
            <person name="Mathew T."/>
            <person name="Morton B."/>
            <person name="Muzny D.M."/>
            <person name="Neunemann D."/>
            <person name="Ongeri F."/>
            <person name="Pauchet Y."/>
            <person name="Pu L.L."/>
            <person name="Pyrousis I."/>
            <person name="Rao X.J."/>
            <person name="Redding A."/>
            <person name="Roesel C."/>
            <person name="Sanchez-Gracia A."/>
            <person name="Schaack S."/>
            <person name="Shukla A."/>
            <person name="Tetreau G."/>
            <person name="Wang Y."/>
            <person name="Xiong G.H."/>
            <person name="Traut W."/>
            <person name="Walsh T.K."/>
            <person name="Worley K.C."/>
            <person name="Wu D."/>
            <person name="Wu W."/>
            <person name="Wu Y.Q."/>
            <person name="Zhang X."/>
            <person name="Zou Z."/>
            <person name="Zucker H."/>
            <person name="Briscoe A.D."/>
            <person name="Burmester T."/>
            <person name="Clem R.J."/>
            <person name="Feyereisen R."/>
            <person name="Grimmelikhuijzen C.J.P."/>
            <person name="Hamodrakas S.J."/>
            <person name="Hansson B.S."/>
            <person name="Huguet E."/>
            <person name="Jermiin L.S."/>
            <person name="Lan Q."/>
            <person name="Lehman H.K."/>
            <person name="Lorenzen M."/>
            <person name="Merzendorfer H."/>
            <person name="Michalopoulos I."/>
            <person name="Morton D.B."/>
            <person name="Muthukrishnan S."/>
            <person name="Oakeshott J.G."/>
            <person name="Palmer W."/>
            <person name="Park Y."/>
            <person name="Passarelli A.L."/>
            <person name="Rozas J."/>
            <person name="Schwartz L.M."/>
            <person name="Smith W."/>
            <person name="Southgate A."/>
            <person name="Vilcinskas A."/>
            <person name="Vogt R."/>
            <person name="Wang P."/>
            <person name="Werren J."/>
            <person name="Yu X.Q."/>
            <person name="Zhou J.J."/>
            <person name="Brown S.J."/>
            <person name="Scherer S.E."/>
            <person name="Richards S."/>
            <person name="Blissard G.W."/>
        </authorList>
    </citation>
    <scope>NUCLEOTIDE SEQUENCE</scope>
</reference>
<gene>
    <name evidence="8" type="ORF">O3G_MSEX011143</name>
</gene>
<evidence type="ECO:0000256" key="3">
    <source>
        <dbReference type="ARBA" id="ARBA00022989"/>
    </source>
</evidence>
<feature type="compositionally biased region" description="Polar residues" evidence="6">
    <location>
        <begin position="540"/>
        <end position="551"/>
    </location>
</feature>
<evidence type="ECO:0008006" key="10">
    <source>
        <dbReference type="Google" id="ProtNLM"/>
    </source>
</evidence>
<feature type="compositionally biased region" description="Basic and acidic residues" evidence="6">
    <location>
        <begin position="660"/>
        <end position="674"/>
    </location>
</feature>
<feature type="compositionally biased region" description="Low complexity" evidence="6">
    <location>
        <begin position="173"/>
        <end position="185"/>
    </location>
</feature>
<feature type="compositionally biased region" description="Basic and acidic residues" evidence="6">
    <location>
        <begin position="1022"/>
        <end position="1035"/>
    </location>
</feature>
<feature type="compositionally biased region" description="Polar residues" evidence="6">
    <location>
        <begin position="995"/>
        <end position="1010"/>
    </location>
</feature>
<feature type="region of interest" description="Disordered" evidence="6">
    <location>
        <begin position="170"/>
        <end position="231"/>
    </location>
</feature>
<feature type="compositionally biased region" description="Basic and acidic residues" evidence="6">
    <location>
        <begin position="782"/>
        <end position="795"/>
    </location>
</feature>
<evidence type="ECO:0000313" key="9">
    <source>
        <dbReference type="Proteomes" id="UP000791440"/>
    </source>
</evidence>
<evidence type="ECO:0000256" key="7">
    <source>
        <dbReference type="SAM" id="Phobius"/>
    </source>
</evidence>
<feature type="region of interest" description="Disordered" evidence="6">
    <location>
        <begin position="303"/>
        <end position="324"/>
    </location>
</feature>
<evidence type="ECO:0000313" key="8">
    <source>
        <dbReference type="EMBL" id="KAG6458982.1"/>
    </source>
</evidence>
<feature type="compositionally biased region" description="Basic and acidic residues" evidence="6">
    <location>
        <begin position="903"/>
        <end position="928"/>
    </location>
</feature>
<dbReference type="PANTHER" id="PTHR21676:SF6">
    <property type="entry name" value="PROTEIN STUM"/>
    <property type="match status" value="1"/>
</dbReference>
<feature type="region of interest" description="Disordered" evidence="6">
    <location>
        <begin position="718"/>
        <end position="809"/>
    </location>
</feature>
<feature type="compositionally biased region" description="Basic and acidic residues" evidence="6">
    <location>
        <begin position="637"/>
        <end position="652"/>
    </location>
</feature>
<feature type="transmembrane region" description="Helical" evidence="7">
    <location>
        <begin position="1267"/>
        <end position="1292"/>
    </location>
</feature>
<feature type="compositionally biased region" description="Low complexity" evidence="6">
    <location>
        <begin position="490"/>
        <end position="499"/>
    </location>
</feature>
<feature type="compositionally biased region" description="Low complexity" evidence="6">
    <location>
        <begin position="306"/>
        <end position="317"/>
    </location>
</feature>
<feature type="compositionally biased region" description="Polar residues" evidence="6">
    <location>
        <begin position="405"/>
        <end position="420"/>
    </location>
</feature>
<keyword evidence="3 7" id="KW-1133">Transmembrane helix</keyword>
<dbReference type="EMBL" id="JH668603">
    <property type="protein sequence ID" value="KAG6458982.1"/>
    <property type="molecule type" value="Genomic_DNA"/>
</dbReference>
<name>A0A921ZJ55_MANSE</name>
<dbReference type="PANTHER" id="PTHR21676">
    <property type="entry name" value="PROTEIN STUM"/>
    <property type="match status" value="1"/>
</dbReference>
<evidence type="ECO:0000256" key="4">
    <source>
        <dbReference type="ARBA" id="ARBA00023136"/>
    </source>
</evidence>
<keyword evidence="4 7" id="KW-0472">Membrane</keyword>
<accession>A0A921ZJ55</accession>
<dbReference type="Pfam" id="PF15795">
    <property type="entry name" value="Spec3"/>
    <property type="match status" value="1"/>
</dbReference>
<feature type="compositionally biased region" description="Basic and acidic residues" evidence="6">
    <location>
        <begin position="528"/>
        <end position="538"/>
    </location>
</feature>
<dbReference type="InterPro" id="IPR026673">
    <property type="entry name" value="SPEC3/Stum"/>
</dbReference>
<feature type="compositionally biased region" description="Basic and acidic residues" evidence="6">
    <location>
        <begin position="390"/>
        <end position="401"/>
    </location>
</feature>
<feature type="transmembrane region" description="Helical" evidence="7">
    <location>
        <begin position="1312"/>
        <end position="1335"/>
    </location>
</feature>
<protein>
    <recommendedName>
        <fullName evidence="10">Protein stum</fullName>
    </recommendedName>
</protein>
<feature type="compositionally biased region" description="Basic and acidic residues" evidence="6">
    <location>
        <begin position="1219"/>
        <end position="1229"/>
    </location>
</feature>
<feature type="compositionally biased region" description="Basic and acidic residues" evidence="6">
    <location>
        <begin position="718"/>
        <end position="775"/>
    </location>
</feature>
<evidence type="ECO:0000256" key="2">
    <source>
        <dbReference type="ARBA" id="ARBA00022692"/>
    </source>
</evidence>
<keyword evidence="5" id="KW-0175">Coiled coil</keyword>
<feature type="compositionally biased region" description="Basic and acidic residues" evidence="6">
    <location>
        <begin position="188"/>
        <end position="207"/>
    </location>
</feature>
<dbReference type="GO" id="GO:0042330">
    <property type="term" value="P:taxis"/>
    <property type="evidence" value="ECO:0007669"/>
    <property type="project" value="TreeGrafter"/>
</dbReference>
<evidence type="ECO:0000256" key="1">
    <source>
        <dbReference type="ARBA" id="ARBA00004141"/>
    </source>
</evidence>
<feature type="compositionally biased region" description="Basic and acidic residues" evidence="6">
    <location>
        <begin position="978"/>
        <end position="994"/>
    </location>
</feature>
<feature type="compositionally biased region" description="Pro residues" evidence="6">
    <location>
        <begin position="454"/>
        <end position="465"/>
    </location>
</feature>
<feature type="compositionally biased region" description="Polar residues" evidence="6">
    <location>
        <begin position="1036"/>
        <end position="1047"/>
    </location>
</feature>
<dbReference type="GO" id="GO:0016020">
    <property type="term" value="C:membrane"/>
    <property type="evidence" value="ECO:0007669"/>
    <property type="project" value="UniProtKB-SubCell"/>
</dbReference>
<proteinExistence type="predicted"/>
<organism evidence="8 9">
    <name type="scientific">Manduca sexta</name>
    <name type="common">Tobacco hawkmoth</name>
    <name type="synonym">Tobacco hornworm</name>
    <dbReference type="NCBI Taxonomy" id="7130"/>
    <lineage>
        <taxon>Eukaryota</taxon>
        <taxon>Metazoa</taxon>
        <taxon>Ecdysozoa</taxon>
        <taxon>Arthropoda</taxon>
        <taxon>Hexapoda</taxon>
        <taxon>Insecta</taxon>
        <taxon>Pterygota</taxon>
        <taxon>Neoptera</taxon>
        <taxon>Endopterygota</taxon>
        <taxon>Lepidoptera</taxon>
        <taxon>Glossata</taxon>
        <taxon>Ditrysia</taxon>
        <taxon>Bombycoidea</taxon>
        <taxon>Sphingidae</taxon>
        <taxon>Sphinginae</taxon>
        <taxon>Sphingini</taxon>
        <taxon>Manduca</taxon>
    </lineage>
</organism>
<keyword evidence="2 7" id="KW-0812">Transmembrane</keyword>
<dbReference type="GO" id="GO:0050954">
    <property type="term" value="P:sensory perception of mechanical stimulus"/>
    <property type="evidence" value="ECO:0007669"/>
    <property type="project" value="TreeGrafter"/>
</dbReference>
<feature type="region of interest" description="Disordered" evidence="6">
    <location>
        <begin position="958"/>
        <end position="1047"/>
    </location>
</feature>
<feature type="region of interest" description="Disordered" evidence="6">
    <location>
        <begin position="893"/>
        <end position="928"/>
    </location>
</feature>
<dbReference type="GO" id="GO:0071683">
    <property type="term" value="C:sensory dendrite"/>
    <property type="evidence" value="ECO:0007669"/>
    <property type="project" value="TreeGrafter"/>
</dbReference>
<feature type="coiled-coil region" evidence="5">
    <location>
        <begin position="1096"/>
        <end position="1123"/>
    </location>
</feature>
<comment type="subcellular location">
    <subcellularLocation>
        <location evidence="1">Membrane</location>
        <topology evidence="1">Multi-pass membrane protein</topology>
    </subcellularLocation>
</comment>
<evidence type="ECO:0000256" key="6">
    <source>
        <dbReference type="SAM" id="MobiDB-lite"/>
    </source>
</evidence>
<feature type="region of interest" description="Disordered" evidence="6">
    <location>
        <begin position="343"/>
        <end position="674"/>
    </location>
</feature>